<comment type="caution">
    <text evidence="1">The sequence shown here is derived from an EMBL/GenBank/DDBJ whole genome shotgun (WGS) entry which is preliminary data.</text>
</comment>
<name>A0ABT7MRQ5_9BACL</name>
<accession>A0ABT7MRQ5</accession>
<dbReference type="Proteomes" id="UP001230807">
    <property type="component" value="Unassembled WGS sequence"/>
</dbReference>
<gene>
    <name evidence="1" type="ORF">QR695_12825</name>
</gene>
<dbReference type="EMBL" id="JASWER010000012">
    <property type="protein sequence ID" value="MDL5377884.1"/>
    <property type="molecule type" value="Genomic_DNA"/>
</dbReference>
<evidence type="ECO:0000313" key="2">
    <source>
        <dbReference type="Proteomes" id="UP001230807"/>
    </source>
</evidence>
<keyword evidence="2" id="KW-1185">Reference proteome</keyword>
<dbReference type="RefSeq" id="WP_214719290.1">
    <property type="nucleotide sequence ID" value="NZ_CP183077.1"/>
</dbReference>
<protein>
    <submittedName>
        <fullName evidence="1">Uncharacterized protein</fullName>
    </submittedName>
</protein>
<proteinExistence type="predicted"/>
<evidence type="ECO:0000313" key="1">
    <source>
        <dbReference type="EMBL" id="MDL5377884.1"/>
    </source>
</evidence>
<sequence>MGRPIVLLIGEHRTSAYVYQAIRNLGVTHVIREDGPSEHRPESLNHWLTHAYVRSMSPLMRVSSRARIRELKGRYPLNDEPIPFHHILRVTSLNDAKTTMWLDRLDPQLIVTHETGPIDPSVLARFDCPVLTVKPTIAEGQIEAYWAFRAKPDVCEARIEQWTERGWSVVDRAVLYIGGTDNFATYPYLQLTTVLPLLRRQIELLLKEDVYDRRTAK</sequence>
<organism evidence="1 2">
    <name type="scientific">Exiguobacterium mexicanum</name>
    <dbReference type="NCBI Taxonomy" id="340146"/>
    <lineage>
        <taxon>Bacteria</taxon>
        <taxon>Bacillati</taxon>
        <taxon>Bacillota</taxon>
        <taxon>Bacilli</taxon>
        <taxon>Bacillales</taxon>
        <taxon>Bacillales Family XII. Incertae Sedis</taxon>
        <taxon>Exiguobacterium</taxon>
    </lineage>
</organism>
<reference evidence="1 2" key="1">
    <citation type="submission" date="2023-06" db="EMBL/GenBank/DDBJ databases">
        <title>Influencing factors and mechanism of Cr(VI) reduction by facultative anaerobic Exiguobacterium sp. PY14.</title>
        <authorList>
            <person name="Zou L."/>
        </authorList>
    </citation>
    <scope>NUCLEOTIDE SEQUENCE [LARGE SCALE GENOMIC DNA]</scope>
    <source>
        <strain evidence="1 2">PY14</strain>
    </source>
</reference>